<organism evidence="2 3">
    <name type="scientific">Cryobacterium algoritolerans</name>
    <dbReference type="NCBI Taxonomy" id="1259184"/>
    <lineage>
        <taxon>Bacteria</taxon>
        <taxon>Bacillati</taxon>
        <taxon>Actinomycetota</taxon>
        <taxon>Actinomycetes</taxon>
        <taxon>Micrococcales</taxon>
        <taxon>Microbacteriaceae</taxon>
        <taxon>Cryobacterium</taxon>
    </lineage>
</organism>
<name>A0A4R8WQV1_9MICO</name>
<feature type="transmembrane region" description="Helical" evidence="1">
    <location>
        <begin position="12"/>
        <end position="36"/>
    </location>
</feature>
<accession>A0A4R8WQV1</accession>
<evidence type="ECO:0000313" key="2">
    <source>
        <dbReference type="EMBL" id="TFC14332.1"/>
    </source>
</evidence>
<keyword evidence="1" id="KW-1133">Transmembrane helix</keyword>
<evidence type="ECO:0000313" key="3">
    <source>
        <dbReference type="Proteomes" id="UP000298412"/>
    </source>
</evidence>
<evidence type="ECO:0000256" key="1">
    <source>
        <dbReference type="SAM" id="Phobius"/>
    </source>
</evidence>
<dbReference type="EMBL" id="SOFP01000048">
    <property type="protein sequence ID" value="TFC14332.1"/>
    <property type="molecule type" value="Genomic_DNA"/>
</dbReference>
<evidence type="ECO:0008006" key="4">
    <source>
        <dbReference type="Google" id="ProtNLM"/>
    </source>
</evidence>
<sequence length="206" mass="22365">MNSTNRILNRIFVFLVGLLVLTGGATLALVALIPLVRDSWTNTTRVGIDRATRLLQATPFPEFLVPVSGSWLWFIALAAGALLIAVLVTFSLRQGHGRTSRLVTLNGKTSSGAVVIEAKVAEHAIEEALTIRPELVASHVSTYRVKNQSALKVAITCRRGISPREANQIVNEVLFSFDNLLGLQLPALVQISGGFRARTTKATRIR</sequence>
<feature type="transmembrane region" description="Helical" evidence="1">
    <location>
        <begin position="71"/>
        <end position="92"/>
    </location>
</feature>
<comment type="caution">
    <text evidence="2">The sequence shown here is derived from an EMBL/GenBank/DDBJ whole genome shotgun (WGS) entry which is preliminary data.</text>
</comment>
<keyword evidence="1" id="KW-0472">Membrane</keyword>
<keyword evidence="1" id="KW-0812">Transmembrane</keyword>
<dbReference type="Proteomes" id="UP000298412">
    <property type="component" value="Unassembled WGS sequence"/>
</dbReference>
<reference evidence="2 3" key="1">
    <citation type="submission" date="2019-03" db="EMBL/GenBank/DDBJ databases">
        <title>Genomics of glacier-inhabiting Cryobacterium strains.</title>
        <authorList>
            <person name="Liu Q."/>
            <person name="Xin Y.-H."/>
        </authorList>
    </citation>
    <scope>NUCLEOTIDE SEQUENCE [LARGE SCALE GENOMIC DNA]</scope>
    <source>
        <strain evidence="2 3">MDT1-3</strain>
    </source>
</reference>
<gene>
    <name evidence="2" type="ORF">E3O19_11200</name>
</gene>
<proteinExistence type="predicted"/>
<dbReference type="RefSeq" id="WP_134567646.1">
    <property type="nucleotide sequence ID" value="NZ_SOFP01000048.1"/>
</dbReference>
<keyword evidence="3" id="KW-1185">Reference proteome</keyword>
<protein>
    <recommendedName>
        <fullName evidence="4">Alkaline shock response membrane anchor protein AmaP</fullName>
    </recommendedName>
</protein>
<dbReference type="OrthoDB" id="5123397at2"/>
<dbReference type="AlphaFoldDB" id="A0A4R8WQV1"/>